<keyword evidence="2" id="KW-0732">Signal</keyword>
<protein>
    <recommendedName>
        <fullName evidence="5">Peptidase M23</fullName>
    </recommendedName>
</protein>
<dbReference type="EMBL" id="PVTQ01000010">
    <property type="protein sequence ID" value="PRY87237.1"/>
    <property type="molecule type" value="Genomic_DNA"/>
</dbReference>
<accession>A0A2T0WKM2</accession>
<evidence type="ECO:0000313" key="4">
    <source>
        <dbReference type="Proteomes" id="UP000238392"/>
    </source>
</evidence>
<comment type="caution">
    <text evidence="3">The sequence shown here is derived from an EMBL/GenBank/DDBJ whole genome shotgun (WGS) entry which is preliminary data.</text>
</comment>
<keyword evidence="1" id="KW-0472">Membrane</keyword>
<keyword evidence="4" id="KW-1185">Reference proteome</keyword>
<gene>
    <name evidence="3" type="ORF">CLV74_11011</name>
</gene>
<feature type="transmembrane region" description="Helical" evidence="1">
    <location>
        <begin position="31"/>
        <end position="50"/>
    </location>
</feature>
<proteinExistence type="predicted"/>
<reference evidence="3 4" key="1">
    <citation type="submission" date="2018-03" db="EMBL/GenBank/DDBJ databases">
        <title>Genomic Encyclopedia of Archaeal and Bacterial Type Strains, Phase II (KMG-II): from individual species to whole genera.</title>
        <authorList>
            <person name="Goeker M."/>
        </authorList>
    </citation>
    <scope>NUCLEOTIDE SEQUENCE [LARGE SCALE GENOMIC DNA]</scope>
    <source>
        <strain evidence="3 4">DSM 100212</strain>
    </source>
</reference>
<sequence length="52" mass="5303">MKSISTLTMAVFAASPALAHGGVHIHPHGTEVPLLLLGTGLIAVAAVLAYKR</sequence>
<dbReference type="RefSeq" id="WP_106265893.1">
    <property type="nucleotide sequence ID" value="NZ_PVTQ01000010.1"/>
</dbReference>
<evidence type="ECO:0008006" key="5">
    <source>
        <dbReference type="Google" id="ProtNLM"/>
    </source>
</evidence>
<organism evidence="3 4">
    <name type="scientific">Donghicola tyrosinivorans</name>
    <dbReference type="NCBI Taxonomy" id="1652492"/>
    <lineage>
        <taxon>Bacteria</taxon>
        <taxon>Pseudomonadati</taxon>
        <taxon>Pseudomonadota</taxon>
        <taxon>Alphaproteobacteria</taxon>
        <taxon>Rhodobacterales</taxon>
        <taxon>Roseobacteraceae</taxon>
        <taxon>Donghicola</taxon>
    </lineage>
</organism>
<feature type="chain" id="PRO_5015519551" description="Peptidase M23" evidence="2">
    <location>
        <begin position="20"/>
        <end position="52"/>
    </location>
</feature>
<feature type="signal peptide" evidence="2">
    <location>
        <begin position="1"/>
        <end position="19"/>
    </location>
</feature>
<name>A0A2T0WKM2_9RHOB</name>
<dbReference type="Proteomes" id="UP000238392">
    <property type="component" value="Unassembled WGS sequence"/>
</dbReference>
<dbReference type="OrthoDB" id="7877374at2"/>
<evidence type="ECO:0000256" key="1">
    <source>
        <dbReference type="SAM" id="Phobius"/>
    </source>
</evidence>
<evidence type="ECO:0000313" key="3">
    <source>
        <dbReference type="EMBL" id="PRY87237.1"/>
    </source>
</evidence>
<evidence type="ECO:0000256" key="2">
    <source>
        <dbReference type="SAM" id="SignalP"/>
    </source>
</evidence>
<dbReference type="AlphaFoldDB" id="A0A2T0WKM2"/>
<keyword evidence="1" id="KW-0812">Transmembrane</keyword>
<keyword evidence="1" id="KW-1133">Transmembrane helix</keyword>